<feature type="transmembrane region" description="Helical" evidence="10">
    <location>
        <begin position="305"/>
        <end position="323"/>
    </location>
</feature>
<dbReference type="OMA" id="NGFFQMT"/>
<dbReference type="Proteomes" id="UP000265120">
    <property type="component" value="Chromosome 17"/>
</dbReference>
<feature type="domain" description="SMP-LTD" evidence="11">
    <location>
        <begin position="639"/>
        <end position="927"/>
    </location>
</feature>
<dbReference type="PANTHER" id="PTHR13466">
    <property type="entry name" value="TEX2 PROTEIN-RELATED"/>
    <property type="match status" value="1"/>
</dbReference>
<evidence type="ECO:0000256" key="9">
    <source>
        <dbReference type="SAM" id="MobiDB-lite"/>
    </source>
</evidence>
<dbReference type="PROSITE" id="PS51847">
    <property type="entry name" value="SMP"/>
    <property type="match status" value="1"/>
</dbReference>
<keyword evidence="3 10" id="KW-0812">Transmembrane</keyword>
<feature type="compositionally biased region" description="Polar residues" evidence="9">
    <location>
        <begin position="155"/>
        <end position="164"/>
    </location>
</feature>
<comment type="subcellular location">
    <subcellularLocation>
        <location evidence="1">Endoplasmic reticulum membrane</location>
    </subcellularLocation>
</comment>
<evidence type="ECO:0000259" key="11">
    <source>
        <dbReference type="PROSITE" id="PS51847"/>
    </source>
</evidence>
<dbReference type="RefSeq" id="XP_008328143.1">
    <property type="nucleotide sequence ID" value="XM_008329921.3"/>
</dbReference>
<dbReference type="Ensembl" id="ENSCSET00000024946.1">
    <property type="protein sequence ID" value="ENSCSEP00000024615.1"/>
    <property type="gene ID" value="ENSCSEG00000015721.1"/>
</dbReference>
<evidence type="ECO:0000256" key="4">
    <source>
        <dbReference type="ARBA" id="ARBA00022824"/>
    </source>
</evidence>
<reference evidence="12" key="3">
    <citation type="submission" date="2025-09" db="UniProtKB">
        <authorList>
            <consortium name="Ensembl"/>
        </authorList>
    </citation>
    <scope>IDENTIFICATION</scope>
</reference>
<feature type="region of interest" description="Disordered" evidence="9">
    <location>
        <begin position="205"/>
        <end position="233"/>
    </location>
</feature>
<dbReference type="FunCoup" id="A0A3P8WIW6">
    <property type="interactions" value="98"/>
</dbReference>
<dbReference type="OrthoDB" id="26740at2759"/>
<feature type="region of interest" description="Disordered" evidence="9">
    <location>
        <begin position="155"/>
        <end position="176"/>
    </location>
</feature>
<evidence type="ECO:0000256" key="8">
    <source>
        <dbReference type="ARBA" id="ARBA00023136"/>
    </source>
</evidence>
<dbReference type="GO" id="GO:0005789">
    <property type="term" value="C:endoplasmic reticulum membrane"/>
    <property type="evidence" value="ECO:0007669"/>
    <property type="project" value="UniProtKB-SubCell"/>
</dbReference>
<evidence type="ECO:0000256" key="10">
    <source>
        <dbReference type="SAM" id="Phobius"/>
    </source>
</evidence>
<dbReference type="GeneTree" id="ENSGT00940000164352"/>
<dbReference type="GO" id="GO:0008289">
    <property type="term" value="F:lipid binding"/>
    <property type="evidence" value="ECO:0007669"/>
    <property type="project" value="UniProtKB-KW"/>
</dbReference>
<keyword evidence="13" id="KW-1185">Reference proteome</keyword>
<dbReference type="AlphaFoldDB" id="A0A3P8WIW6"/>
<keyword evidence="2" id="KW-0813">Transport</keyword>
<feature type="region of interest" description="Disordered" evidence="9">
    <location>
        <begin position="591"/>
        <end position="614"/>
    </location>
</feature>
<evidence type="ECO:0000256" key="5">
    <source>
        <dbReference type="ARBA" id="ARBA00022989"/>
    </source>
</evidence>
<proteinExistence type="predicted"/>
<dbReference type="KEGG" id="csem:103393085"/>
<evidence type="ECO:0000313" key="13">
    <source>
        <dbReference type="Proteomes" id="UP000265120"/>
    </source>
</evidence>
<sequence length="961" mass="106276">MEDTKLIFSLDHHDEGPTVAFSKEKLHARDGRPDHTMMMDLDLNRSYGPQTHFLPHSPSSPGSLSDLSATESLLISTNLVKSSSTDLEPKESSSLKGKPLLSLVKSLSTEISRRGEPEVNLSKSDSKLHLHPWKQLTQSKIPEAGVLTKNKEWASTSSAGSLSPTEPRGSSLIADWEDTRRKFSEAMQDQFSMLSKIMREESCGSPKLGRVPGTGDAQASFGGLGRDGSSEDGEIRCQCRTDGEHRALCDTPLRRRHGSLCHTDNWDDLFENDSYEDVIKNKPRGTNHNTYTQTPGSDTALSPPFYWLIPVGVLAYGFFVLPLPSYLTGLSIGVACGYILGLVLVFLFAQKSSGGPKKKNCHLKSSPEDLDENITHPRILMGWMNETDSYDPETFHPSITHSVHVSLDGSQLQVAYPRVNIPRWSAFDESSPEAHISHARTYQLANSKVTLIPPGLARKRVWNKKYPISITLAGGEVVEETLVEGQREEEEERSERQRGQLVVDDQLPVTLYLFGRTGRDKEEWFQHFVSASRAGAKTSVSAEENTGHCEAPSGGESVRESVEELLDPPGGVKTRTLLDYSTYMTQLIGSDSCNPTPSPCQSDQESPTSHKKIHSEELTPDLEAAPESSVGSGAGGCPTEEQPSWINALVGRIFWDFLREKYWTNQVAHKIQKKLSKIKLPYFMNELTLNDLDMGNCLPQVLSISKPKLDHRGLWLEMEVVYTGCFQMTLGTKMNLCKLGQEGEDEAHIIPDTQPVGSKPRLCILADSDEESSSAASSDEDEALSFEPQGLVAEKSNAVAPDGPTGGSTGRKILRFVGKIAKSKYFKKATENKYIQKKMAEVSNLPLMLSVEVLELSGTLTINIPPPPTDRIWYSFKVPPTLDLHVRPMLGVMEVTFTHVTEWIGKKLQCEFQKVLVMPNMDDIYLPLMTSGLENSPGSHHSSVHSASQQSSMESQDYLSE</sequence>
<dbReference type="CDD" id="cd21675">
    <property type="entry name" value="SMP_TEX2"/>
    <property type="match status" value="1"/>
</dbReference>
<organism evidence="12 13">
    <name type="scientific">Cynoglossus semilaevis</name>
    <name type="common">Tongue sole</name>
    <dbReference type="NCBI Taxonomy" id="244447"/>
    <lineage>
        <taxon>Eukaryota</taxon>
        <taxon>Metazoa</taxon>
        <taxon>Chordata</taxon>
        <taxon>Craniata</taxon>
        <taxon>Vertebrata</taxon>
        <taxon>Euteleostomi</taxon>
        <taxon>Actinopterygii</taxon>
        <taxon>Neopterygii</taxon>
        <taxon>Teleostei</taxon>
        <taxon>Neoteleostei</taxon>
        <taxon>Acanthomorphata</taxon>
        <taxon>Carangaria</taxon>
        <taxon>Pleuronectiformes</taxon>
        <taxon>Pleuronectoidei</taxon>
        <taxon>Cynoglossidae</taxon>
        <taxon>Cynoglossinae</taxon>
        <taxon>Cynoglossus</taxon>
    </lineage>
</organism>
<reference evidence="12 13" key="1">
    <citation type="journal article" date="2014" name="Nat. Genet.">
        <title>Whole-genome sequence of a flatfish provides insights into ZW sex chromosome evolution and adaptation to a benthic lifestyle.</title>
        <authorList>
            <person name="Chen S."/>
            <person name="Zhang G."/>
            <person name="Shao C."/>
            <person name="Huang Q."/>
            <person name="Liu G."/>
            <person name="Zhang P."/>
            <person name="Song W."/>
            <person name="An N."/>
            <person name="Chalopin D."/>
            <person name="Volff J.N."/>
            <person name="Hong Y."/>
            <person name="Li Q."/>
            <person name="Sha Z."/>
            <person name="Zhou H."/>
            <person name="Xie M."/>
            <person name="Yu Q."/>
            <person name="Liu Y."/>
            <person name="Xiang H."/>
            <person name="Wang N."/>
            <person name="Wu K."/>
            <person name="Yang C."/>
            <person name="Zhou Q."/>
            <person name="Liao X."/>
            <person name="Yang L."/>
            <person name="Hu Q."/>
            <person name="Zhang J."/>
            <person name="Meng L."/>
            <person name="Jin L."/>
            <person name="Tian Y."/>
            <person name="Lian J."/>
            <person name="Yang J."/>
            <person name="Miao G."/>
            <person name="Liu S."/>
            <person name="Liang Z."/>
            <person name="Yan F."/>
            <person name="Li Y."/>
            <person name="Sun B."/>
            <person name="Zhang H."/>
            <person name="Zhang J."/>
            <person name="Zhu Y."/>
            <person name="Du M."/>
            <person name="Zhao Y."/>
            <person name="Schartl M."/>
            <person name="Tang Q."/>
            <person name="Wang J."/>
        </authorList>
    </citation>
    <scope>NUCLEOTIDE SEQUENCE</scope>
</reference>
<evidence type="ECO:0000313" key="12">
    <source>
        <dbReference type="Ensembl" id="ENSCSEP00000024615.1"/>
    </source>
</evidence>
<keyword evidence="8 10" id="KW-0472">Membrane</keyword>
<dbReference type="InParanoid" id="A0A3P8WIW6"/>
<keyword evidence="5 10" id="KW-1133">Transmembrane helix</keyword>
<dbReference type="GO" id="GO:0006869">
    <property type="term" value="P:lipid transport"/>
    <property type="evidence" value="ECO:0007669"/>
    <property type="project" value="UniProtKB-KW"/>
</dbReference>
<reference evidence="12" key="2">
    <citation type="submission" date="2025-08" db="UniProtKB">
        <authorList>
            <consortium name="Ensembl"/>
        </authorList>
    </citation>
    <scope>IDENTIFICATION</scope>
</reference>
<keyword evidence="6" id="KW-0445">Lipid transport</keyword>
<evidence type="ECO:0000256" key="1">
    <source>
        <dbReference type="ARBA" id="ARBA00004586"/>
    </source>
</evidence>
<evidence type="ECO:0000256" key="2">
    <source>
        <dbReference type="ARBA" id="ARBA00022448"/>
    </source>
</evidence>
<evidence type="ECO:0000256" key="6">
    <source>
        <dbReference type="ARBA" id="ARBA00023055"/>
    </source>
</evidence>
<feature type="region of interest" description="Disordered" evidence="9">
    <location>
        <begin position="936"/>
        <end position="961"/>
    </location>
</feature>
<feature type="region of interest" description="Disordered" evidence="9">
    <location>
        <begin position="620"/>
        <end position="639"/>
    </location>
</feature>
<evidence type="ECO:0000256" key="7">
    <source>
        <dbReference type="ARBA" id="ARBA00023121"/>
    </source>
</evidence>
<dbReference type="PANTHER" id="PTHR13466:SF4">
    <property type="entry name" value="SMP-LTD DOMAIN-CONTAINING PROTEIN"/>
    <property type="match status" value="1"/>
</dbReference>
<evidence type="ECO:0000256" key="3">
    <source>
        <dbReference type="ARBA" id="ARBA00022692"/>
    </source>
</evidence>
<name>A0A3P8WIW6_CYNSE</name>
<dbReference type="InterPro" id="IPR031468">
    <property type="entry name" value="SMP_LBD"/>
</dbReference>
<feature type="region of interest" description="Disordered" evidence="9">
    <location>
        <begin position="539"/>
        <end position="561"/>
    </location>
</feature>
<accession>A0A3P8WIW6</accession>
<feature type="transmembrane region" description="Helical" evidence="10">
    <location>
        <begin position="329"/>
        <end position="349"/>
    </location>
</feature>
<keyword evidence="7" id="KW-0446">Lipid-binding</keyword>
<dbReference type="GeneID" id="103393085"/>
<protein>
    <submittedName>
        <fullName evidence="12">Testis-expressed protein 2-like</fullName>
    </submittedName>
</protein>
<feature type="compositionally biased region" description="Polar residues" evidence="9">
    <location>
        <begin position="591"/>
        <end position="607"/>
    </location>
</feature>
<keyword evidence="4" id="KW-0256">Endoplasmic reticulum</keyword>